<dbReference type="InterPro" id="IPR037151">
    <property type="entry name" value="AlkB-like_sf"/>
</dbReference>
<protein>
    <submittedName>
        <fullName evidence="2">Alpha-ketoglutarate-dependent dioxygenase alkB 3</fullName>
    </submittedName>
</protein>
<comment type="cofactor">
    <cofactor evidence="1">
        <name>Fe(2+)</name>
        <dbReference type="ChEBI" id="CHEBI:29033"/>
    </cofactor>
</comment>
<name>A0A8J5D0H8_CHIOP</name>
<dbReference type="GO" id="GO:0051213">
    <property type="term" value="F:dioxygenase activity"/>
    <property type="evidence" value="ECO:0007669"/>
    <property type="project" value="UniProtKB-KW"/>
</dbReference>
<keyword evidence="2" id="KW-0223">Dioxygenase</keyword>
<reference evidence="2" key="1">
    <citation type="submission" date="2020-07" db="EMBL/GenBank/DDBJ databases">
        <title>The High-quality genome of the commercially important snow crab, Chionoecetes opilio.</title>
        <authorList>
            <person name="Jeong J.-H."/>
            <person name="Ryu S."/>
        </authorList>
    </citation>
    <scope>NUCLEOTIDE SEQUENCE</scope>
    <source>
        <strain evidence="2">MADBK_172401_WGS</strain>
        <tissue evidence="2">Digestive gland</tissue>
    </source>
</reference>
<keyword evidence="3" id="KW-1185">Reference proteome</keyword>
<gene>
    <name evidence="2" type="primary">Alkbh3</name>
    <name evidence="2" type="ORF">GWK47_034957</name>
</gene>
<accession>A0A8J5D0H8</accession>
<dbReference type="SUPFAM" id="SSF51197">
    <property type="entry name" value="Clavaminate synthase-like"/>
    <property type="match status" value="1"/>
</dbReference>
<dbReference type="AlphaFoldDB" id="A0A8J5D0H8"/>
<dbReference type="OrthoDB" id="545910at2759"/>
<organism evidence="2 3">
    <name type="scientific">Chionoecetes opilio</name>
    <name type="common">Atlantic snow crab</name>
    <name type="synonym">Cancer opilio</name>
    <dbReference type="NCBI Taxonomy" id="41210"/>
    <lineage>
        <taxon>Eukaryota</taxon>
        <taxon>Metazoa</taxon>
        <taxon>Ecdysozoa</taxon>
        <taxon>Arthropoda</taxon>
        <taxon>Crustacea</taxon>
        <taxon>Multicrustacea</taxon>
        <taxon>Malacostraca</taxon>
        <taxon>Eumalacostraca</taxon>
        <taxon>Eucarida</taxon>
        <taxon>Decapoda</taxon>
        <taxon>Pleocyemata</taxon>
        <taxon>Brachyura</taxon>
        <taxon>Eubrachyura</taxon>
        <taxon>Majoidea</taxon>
        <taxon>Majidae</taxon>
        <taxon>Chionoecetes</taxon>
    </lineage>
</organism>
<dbReference type="EMBL" id="JACEEZ010003543">
    <property type="protein sequence ID" value="KAG0727291.1"/>
    <property type="molecule type" value="Genomic_DNA"/>
</dbReference>
<evidence type="ECO:0000313" key="2">
    <source>
        <dbReference type="EMBL" id="KAG0727291.1"/>
    </source>
</evidence>
<dbReference type="Proteomes" id="UP000770661">
    <property type="component" value="Unassembled WGS sequence"/>
</dbReference>
<evidence type="ECO:0000313" key="3">
    <source>
        <dbReference type="Proteomes" id="UP000770661"/>
    </source>
</evidence>
<dbReference type="Gene3D" id="2.60.120.590">
    <property type="entry name" value="Alpha-ketoglutarate-dependent dioxygenase AlkB-like"/>
    <property type="match status" value="1"/>
</dbReference>
<evidence type="ECO:0000256" key="1">
    <source>
        <dbReference type="ARBA" id="ARBA00001954"/>
    </source>
</evidence>
<proteinExistence type="predicted"/>
<keyword evidence="2" id="KW-0560">Oxidoreductase</keyword>
<sequence length="124" mass="13646">MFRILRQELKWLQRHYQTTGGGGGGGAGAGGGGGEWAPLPRLLSWVGPCDLTFDGVTLEKNTSWLPEIVDLLHRLIRYTHNQYNSCLLSLFRGGQDHMAWAAEDHPALRHQPSIATLSLGQPES</sequence>
<comment type="caution">
    <text evidence="2">The sequence shown here is derived from an EMBL/GenBank/DDBJ whole genome shotgun (WGS) entry which is preliminary data.</text>
</comment>